<feature type="signal peptide" evidence="2">
    <location>
        <begin position="1"/>
        <end position="27"/>
    </location>
</feature>
<evidence type="ECO:0000256" key="2">
    <source>
        <dbReference type="SAM" id="SignalP"/>
    </source>
</evidence>
<reference evidence="5" key="1">
    <citation type="submission" date="2017-05" db="EMBL/GenBank/DDBJ databases">
        <authorList>
            <person name="Sharma S."/>
            <person name="Sidhu C."/>
            <person name="Pinnaka A.K."/>
        </authorList>
    </citation>
    <scope>NUCLEOTIDE SEQUENCE [LARGE SCALE GENOMIC DNA]</scope>
    <source>
        <strain evidence="5">AK93</strain>
    </source>
</reference>
<dbReference type="SUPFAM" id="SSF53474">
    <property type="entry name" value="alpha/beta-Hydrolases"/>
    <property type="match status" value="1"/>
</dbReference>
<feature type="chain" id="PRO_5017815997" description="PET hydrolase/cutinase-like domain-containing protein" evidence="2">
    <location>
        <begin position="28"/>
        <end position="305"/>
    </location>
</feature>
<dbReference type="Proteomes" id="UP000256763">
    <property type="component" value="Unassembled WGS sequence"/>
</dbReference>
<dbReference type="OrthoDB" id="9805123at2"/>
<dbReference type="InterPro" id="IPR029058">
    <property type="entry name" value="AB_hydrolase_fold"/>
</dbReference>
<dbReference type="EMBL" id="NFZW01000010">
    <property type="protein sequence ID" value="RFA36156.1"/>
    <property type="molecule type" value="Genomic_DNA"/>
</dbReference>
<feature type="disulfide bond" evidence="6">
    <location>
        <begin position="286"/>
        <end position="303"/>
    </location>
</feature>
<accession>A0A3E0WVY1</accession>
<dbReference type="AlphaFoldDB" id="A0A3E0WVY1"/>
<evidence type="ECO:0000256" key="1">
    <source>
        <dbReference type="ARBA" id="ARBA00022801"/>
    </source>
</evidence>
<name>A0A3E0WVY1_9GAMM</name>
<dbReference type="Pfam" id="PF12740">
    <property type="entry name" value="PETase"/>
    <property type="match status" value="1"/>
</dbReference>
<dbReference type="PDB" id="8OTU">
    <property type="method" value="X-ray"/>
    <property type="resolution" value="1.40 A"/>
    <property type="chains" value="A/B=1-305"/>
</dbReference>
<keyword evidence="1" id="KW-0378">Hydrolase</keyword>
<keyword evidence="6" id="KW-0002">3D-structure</keyword>
<evidence type="ECO:0007829" key="6">
    <source>
        <dbReference type="PDB" id="8OTU"/>
    </source>
</evidence>
<organism evidence="4 5">
    <name type="scientific">Alkalilimnicola ehrlichii</name>
    <dbReference type="NCBI Taxonomy" id="351052"/>
    <lineage>
        <taxon>Bacteria</taxon>
        <taxon>Pseudomonadati</taxon>
        <taxon>Pseudomonadota</taxon>
        <taxon>Gammaproteobacteria</taxon>
        <taxon>Chromatiales</taxon>
        <taxon>Ectothiorhodospiraceae</taxon>
        <taxon>Alkalilimnicola</taxon>
    </lineage>
</organism>
<evidence type="ECO:0000259" key="3">
    <source>
        <dbReference type="Pfam" id="PF12740"/>
    </source>
</evidence>
<dbReference type="PANTHER" id="PTHR22946">
    <property type="entry name" value="DIENELACTONE HYDROLASE DOMAIN-CONTAINING PROTEIN-RELATED"/>
    <property type="match status" value="1"/>
</dbReference>
<dbReference type="SMR" id="A0A3E0WVY1"/>
<sequence>MSSIIKRKLASLFAFSAAMLLSTSVWSMNPGDVPDTCEGDCGYARGPDPTESFLEADSGPYTIATSNVSSLVRGFGGGTIYYPVNAEGTMAAIVVIPGYMSYQSSISFWGPRLASHGFVVMTIDTNRISDQPPSRRDQIEAALEYLVDQSNSSRSPINGMVDPNRLGAVGWSMGGGGTLRLAADDGIQAAIGLAPWNTSSLGFRSIETPTLIFACERDSIAPVRSHASPFYNAIPSSTDKAYFEISGGNHYCANGSNRYDALLGKYGVAWMKLHLDQDQRYAPFLCGPNHERDRQISEHRSTCPF</sequence>
<dbReference type="Gene3D" id="3.40.50.1820">
    <property type="entry name" value="alpha/beta hydrolase"/>
    <property type="match status" value="1"/>
</dbReference>
<keyword evidence="2" id="KW-0732">Signal</keyword>
<dbReference type="RefSeq" id="WP_116302305.1">
    <property type="nucleotide sequence ID" value="NZ_NFZV01000009.1"/>
</dbReference>
<dbReference type="GO" id="GO:0052689">
    <property type="term" value="F:carboxylic ester hydrolase activity"/>
    <property type="evidence" value="ECO:0007669"/>
    <property type="project" value="UniProtKB-ARBA"/>
</dbReference>
<dbReference type="InterPro" id="IPR050261">
    <property type="entry name" value="FrsA_esterase"/>
</dbReference>
<gene>
    <name evidence="4" type="ORF">CAL65_11960</name>
</gene>
<evidence type="ECO:0000313" key="5">
    <source>
        <dbReference type="Proteomes" id="UP000256763"/>
    </source>
</evidence>
<reference evidence="6" key="2">
    <citation type="submission" date="2023-04" db="PDB data bank">
        <title>The crystal structure of PET44, a PETase enzyme from Alkalilimnicola ehrlichii.</title>
        <authorList>
            <person name="Costanzi E."/>
            <person name="Applegate V."/>
            <person name="Smits S.H.J."/>
        </authorList>
    </citation>
    <scope>X-RAY CRYSTALLOGRAPHY (1.40 ANGSTROMS)</scope>
    <scope>DISULFIDE BONDS</scope>
</reference>
<keyword evidence="5" id="KW-1185">Reference proteome</keyword>
<dbReference type="PANTHER" id="PTHR22946:SF9">
    <property type="entry name" value="POLYKETIDE TRANSFERASE AF380"/>
    <property type="match status" value="1"/>
</dbReference>
<dbReference type="InterPro" id="IPR041127">
    <property type="entry name" value="PET_hydrolase/cutinase-like"/>
</dbReference>
<proteinExistence type="evidence at protein level"/>
<protein>
    <recommendedName>
        <fullName evidence="3">PET hydrolase/cutinase-like domain-containing protein</fullName>
    </recommendedName>
</protein>
<evidence type="ECO:0000313" key="4">
    <source>
        <dbReference type="EMBL" id="RFA36156.1"/>
    </source>
</evidence>
<comment type="caution">
    <text evidence="4">The sequence shown here is derived from an EMBL/GenBank/DDBJ whole genome shotgun (WGS) entry which is preliminary data.</text>
</comment>
<feature type="domain" description="PET hydrolase/cutinase-like" evidence="3">
    <location>
        <begin position="41"/>
        <end position="304"/>
    </location>
</feature>
<feature type="disulfide bond" evidence="6">
    <location>
        <begin position="215"/>
        <end position="252"/>
    </location>
</feature>